<keyword evidence="4 10" id="KW-0808">Transferase</keyword>
<dbReference type="Gene3D" id="3.40.50.150">
    <property type="entry name" value="Vaccinia Virus protein VP39"/>
    <property type="match status" value="1"/>
</dbReference>
<dbReference type="GO" id="GO:0050660">
    <property type="term" value="F:flavin adenine dinucleotide binding"/>
    <property type="evidence" value="ECO:0007669"/>
    <property type="project" value="UniProtKB-UniRule"/>
</dbReference>
<evidence type="ECO:0000256" key="7">
    <source>
        <dbReference type="ARBA" id="ARBA00022827"/>
    </source>
</evidence>
<evidence type="ECO:0000256" key="5">
    <source>
        <dbReference type="ARBA" id="ARBA00022691"/>
    </source>
</evidence>
<dbReference type="InterPro" id="IPR006076">
    <property type="entry name" value="FAD-dep_OxRdtase"/>
</dbReference>
<dbReference type="GO" id="GO:0005737">
    <property type="term" value="C:cytoplasm"/>
    <property type="evidence" value="ECO:0007669"/>
    <property type="project" value="UniProtKB-SubCell"/>
</dbReference>
<evidence type="ECO:0000256" key="3">
    <source>
        <dbReference type="ARBA" id="ARBA00022630"/>
    </source>
</evidence>
<dbReference type="GO" id="GO:0016645">
    <property type="term" value="F:oxidoreductase activity, acting on the CH-NH group of donors"/>
    <property type="evidence" value="ECO:0007669"/>
    <property type="project" value="InterPro"/>
</dbReference>
<keyword evidence="8 10" id="KW-0560">Oxidoreductase</keyword>
<keyword evidence="1 10" id="KW-0963">Cytoplasm</keyword>
<dbReference type="AlphaFoldDB" id="A0A9X7UYY9"/>
<evidence type="ECO:0000259" key="12">
    <source>
        <dbReference type="Pfam" id="PF05430"/>
    </source>
</evidence>
<evidence type="ECO:0000259" key="11">
    <source>
        <dbReference type="Pfam" id="PF01266"/>
    </source>
</evidence>
<sequence>MVFLSLLIRRYPVPEPSSPAVLSPPDLSWRADGQPVSEQFNDPYFSVDNGLEESRHVFLQHNGLPHRWQHWPWAQQPVFCIVETGFGTGLNFLLTWDSWLKRGHNDGWLHFTSVEKYPLTRDQLQRIQALWPGLQALSERLQQQWPLPLRGAHHLHWPEERISLTLWFDDVANALPQQSGPVHAWYLDGFAPMRNPDMWTDDLFTAMRRLSQRQPQQYHGLCNATVATFTAAGLVRRGLLGAGFDVKRVPGFGRKREMLAGVFNRRCGPEQPPHYLHKPWLLPTSSPAGLPKVAVIGAGLAGACTARALAERGCQVSVLDPAGIANGASGNPQGGLYIKLAAGDDAMHTAFYLAAYQYALPFMQHFLGPGTADNPYWQQCGVLQLAYDDKEASRQQKFTASQTLPAELVQPVDAAQASALAGSPQPQGGLFFPAAGWVSPADLCRQLLQHPAIAVIEQAVTHLLPVAGAEEPGWQVHTSAGILTADQVVVATAYEATSLLPQAYLPLKRIRGQLSYLDATQTPALHTVLCGRSYLPPPRDGRQCLGATYNLRDDEPALREQDHLTNVQHLADFGPSWAALAGETGMNRVTGGRVGFRCTAPDYLPLVGAVPDTRAFAATFAPLVRNAKKIPPLTAPQLPGLWLNVGHGSRGLASAPLCGEMLAAMICGDALPVGNDMAEALWPGRFLLRDMVRRKLPENL</sequence>
<keyword evidence="14" id="KW-1185">Reference proteome</keyword>
<dbReference type="InterPro" id="IPR023032">
    <property type="entry name" value="tRNA_MAMT_biosynth_bifunc_MnmC"/>
</dbReference>
<dbReference type="Pfam" id="PF05430">
    <property type="entry name" value="Methyltransf_30"/>
    <property type="match status" value="1"/>
</dbReference>
<dbReference type="SUPFAM" id="SSF51905">
    <property type="entry name" value="FAD/NAD(P)-binding domain"/>
    <property type="match status" value="1"/>
</dbReference>
<evidence type="ECO:0000256" key="1">
    <source>
        <dbReference type="ARBA" id="ARBA00022490"/>
    </source>
</evidence>
<dbReference type="Gene3D" id="3.50.50.60">
    <property type="entry name" value="FAD/NAD(P)-binding domain"/>
    <property type="match status" value="1"/>
</dbReference>
<proteinExistence type="inferred from homology"/>
<dbReference type="KEGG" id="vcw:GJQ55_09170"/>
<gene>
    <name evidence="10 13" type="primary">mnmC</name>
    <name evidence="13" type="ORF">GJQ55_09170</name>
</gene>
<keyword evidence="3 10" id="KW-0285">Flavoprotein</keyword>
<dbReference type="EC" id="1.5.-.-" evidence="10"/>
<dbReference type="Gene3D" id="3.30.9.10">
    <property type="entry name" value="D-Amino Acid Oxidase, subunit A, domain 2"/>
    <property type="match status" value="1"/>
</dbReference>
<dbReference type="GO" id="GO:0004808">
    <property type="term" value="F:tRNA (5-methylaminomethyl-2-thiouridylate)(34)-methyltransferase activity"/>
    <property type="evidence" value="ECO:0007669"/>
    <property type="project" value="UniProtKB-EC"/>
</dbReference>
<dbReference type="Proteomes" id="UP000596074">
    <property type="component" value="Chromosome"/>
</dbReference>
<organism evidence="13 14">
    <name type="scientific">Venatoribacter cucullus</name>
    <dbReference type="NCBI Taxonomy" id="2661630"/>
    <lineage>
        <taxon>Bacteria</taxon>
        <taxon>Pseudomonadati</taxon>
        <taxon>Pseudomonadota</taxon>
        <taxon>Gammaproteobacteria</taxon>
        <taxon>Oceanospirillales</taxon>
        <taxon>Oceanospirillaceae</taxon>
        <taxon>Venatoribacter</taxon>
    </lineage>
</organism>
<dbReference type="InterPro" id="IPR017610">
    <property type="entry name" value="tRNA_S-uridine_synth_MnmC_C"/>
</dbReference>
<dbReference type="GO" id="GO:0002098">
    <property type="term" value="P:tRNA wobble uridine modification"/>
    <property type="evidence" value="ECO:0007669"/>
    <property type="project" value="TreeGrafter"/>
</dbReference>
<evidence type="ECO:0000256" key="2">
    <source>
        <dbReference type="ARBA" id="ARBA00022603"/>
    </source>
</evidence>
<comment type="subcellular location">
    <subcellularLocation>
        <location evidence="10">Cytoplasm</location>
    </subcellularLocation>
</comment>
<dbReference type="EMBL" id="CP046056">
    <property type="protein sequence ID" value="QQD24621.1"/>
    <property type="molecule type" value="Genomic_DNA"/>
</dbReference>
<dbReference type="NCBIfam" id="NF033855">
    <property type="entry name" value="tRNA_MNMC2"/>
    <property type="match status" value="1"/>
</dbReference>
<comment type="function">
    <text evidence="10">Catalyzes the last two steps in the biosynthesis of 5-methylaminomethyl-2-thiouridine (mnm(5)s(2)U) at the wobble position (U34) in tRNA. Catalyzes the FAD-dependent demodification of cmnm(5)s(2)U34 to nm(5)s(2)U34, followed by the transfer of a methyl group from S-adenosyl-L-methionine to nm(5)s(2)U34, to form mnm(5)s(2)U34.</text>
</comment>
<reference evidence="13 14" key="1">
    <citation type="submission" date="2019-11" db="EMBL/GenBank/DDBJ databases">
        <title>Venatorbacter sp. nov. a predator of Campylobacter and other Gram-negative bacteria.</title>
        <authorList>
            <person name="Saeedi A."/>
            <person name="Cummings N.J."/>
            <person name="Connerton I.F."/>
            <person name="Connerton P.L."/>
        </authorList>
    </citation>
    <scope>NUCLEOTIDE SEQUENCE [LARGE SCALE GENOMIC DNA]</scope>
    <source>
        <strain evidence="13">XL5</strain>
    </source>
</reference>
<evidence type="ECO:0000313" key="13">
    <source>
        <dbReference type="EMBL" id="QQD24621.1"/>
    </source>
</evidence>
<evidence type="ECO:0000256" key="6">
    <source>
        <dbReference type="ARBA" id="ARBA00022694"/>
    </source>
</evidence>
<evidence type="ECO:0000256" key="9">
    <source>
        <dbReference type="ARBA" id="ARBA00023268"/>
    </source>
</evidence>
<dbReference type="InterPro" id="IPR008471">
    <property type="entry name" value="MnmC-like_methylTransf"/>
</dbReference>
<comment type="cofactor">
    <cofactor evidence="10">
        <name>FAD</name>
        <dbReference type="ChEBI" id="CHEBI:57692"/>
    </cofactor>
</comment>
<protein>
    <recommendedName>
        <fullName evidence="10">tRNA 5-methylaminomethyl-2-thiouridine biosynthesis bifunctional protein MnmC</fullName>
        <shortName evidence="10">tRNA mnm(5)s(2)U biosynthesis bifunctional protein</shortName>
    </recommendedName>
    <domain>
        <recommendedName>
            <fullName evidence="10">tRNA (mnm(5)s(2)U34)-methyltransferase</fullName>
            <ecNumber evidence="10">2.1.1.61</ecNumber>
        </recommendedName>
    </domain>
    <domain>
        <recommendedName>
            <fullName evidence="10">FAD-dependent cmnm(5)s(2)U34 oxidoreductase</fullName>
            <ecNumber evidence="10">1.5.-.-</ecNumber>
        </recommendedName>
    </domain>
</protein>
<evidence type="ECO:0000256" key="8">
    <source>
        <dbReference type="ARBA" id="ARBA00023002"/>
    </source>
</evidence>
<keyword evidence="2 10" id="KW-0489">Methyltransferase</keyword>
<evidence type="ECO:0000256" key="4">
    <source>
        <dbReference type="ARBA" id="ARBA00022679"/>
    </source>
</evidence>
<dbReference type="InterPro" id="IPR047785">
    <property type="entry name" value="tRNA_MNMC2"/>
</dbReference>
<evidence type="ECO:0000313" key="14">
    <source>
        <dbReference type="Proteomes" id="UP000596074"/>
    </source>
</evidence>
<dbReference type="InterPro" id="IPR029063">
    <property type="entry name" value="SAM-dependent_MTases_sf"/>
</dbReference>
<accession>A0A9X7UYY9</accession>
<feature type="region of interest" description="tRNA (mnm(5)s(2)U34)-methyltransferase" evidence="10">
    <location>
        <begin position="1"/>
        <end position="264"/>
    </location>
</feature>
<comment type="catalytic activity">
    <reaction evidence="10">
        <text>5-aminomethyl-2-thiouridine(34) in tRNA + S-adenosyl-L-methionine = 5-methylaminomethyl-2-thiouridine(34) in tRNA + S-adenosyl-L-homocysteine + H(+)</text>
        <dbReference type="Rhea" id="RHEA:19569"/>
        <dbReference type="Rhea" id="RHEA-COMP:10195"/>
        <dbReference type="Rhea" id="RHEA-COMP:10197"/>
        <dbReference type="ChEBI" id="CHEBI:15378"/>
        <dbReference type="ChEBI" id="CHEBI:57856"/>
        <dbReference type="ChEBI" id="CHEBI:59789"/>
        <dbReference type="ChEBI" id="CHEBI:74454"/>
        <dbReference type="ChEBI" id="CHEBI:74455"/>
        <dbReference type="EC" id="2.1.1.61"/>
    </reaction>
</comment>
<feature type="domain" description="MnmC-like methyltransferase" evidence="12">
    <location>
        <begin position="134"/>
        <end position="262"/>
    </location>
</feature>
<dbReference type="SUPFAM" id="SSF54373">
    <property type="entry name" value="FAD-linked reductases, C-terminal domain"/>
    <property type="match status" value="1"/>
</dbReference>
<dbReference type="PANTHER" id="PTHR13847:SF283">
    <property type="entry name" value="TRNA 5-METHYLAMINOMETHYL-2-THIOURIDINE BIOSYNTHESIS BIFUNCTIONAL PROTEIN MNMC"/>
    <property type="match status" value="1"/>
</dbReference>
<feature type="region of interest" description="FAD-dependent cmnm(5)s(2)U34 oxidoreductase" evidence="10">
    <location>
        <begin position="296"/>
        <end position="700"/>
    </location>
</feature>
<evidence type="ECO:0000256" key="10">
    <source>
        <dbReference type="HAMAP-Rule" id="MF_01102"/>
    </source>
</evidence>
<feature type="domain" description="FAD dependent oxidoreductase" evidence="11">
    <location>
        <begin position="292"/>
        <end position="665"/>
    </location>
</feature>
<dbReference type="PANTHER" id="PTHR13847">
    <property type="entry name" value="SARCOSINE DEHYDROGENASE-RELATED"/>
    <property type="match status" value="1"/>
</dbReference>
<dbReference type="InterPro" id="IPR036188">
    <property type="entry name" value="FAD/NAD-bd_sf"/>
</dbReference>
<keyword evidence="6 10" id="KW-0819">tRNA processing</keyword>
<dbReference type="NCBIfam" id="TIGR03197">
    <property type="entry name" value="MnmC_Cterm"/>
    <property type="match status" value="1"/>
</dbReference>
<dbReference type="HAMAP" id="MF_01102">
    <property type="entry name" value="MnmC"/>
    <property type="match status" value="1"/>
</dbReference>
<name>A0A9X7UYY9_9GAMM</name>
<keyword evidence="5 10" id="KW-0949">S-adenosyl-L-methionine</keyword>
<dbReference type="NCBIfam" id="NF002481">
    <property type="entry name" value="PRK01747.1-2"/>
    <property type="match status" value="1"/>
</dbReference>
<keyword evidence="9 10" id="KW-0511">Multifunctional enzyme</keyword>
<comment type="similarity">
    <text evidence="10">In the N-terminal section; belongs to the methyltransferase superfamily. tRNA (mnm(5)s(2)U34)-methyltransferase family.</text>
</comment>
<dbReference type="Pfam" id="PF01266">
    <property type="entry name" value="DAO"/>
    <property type="match status" value="1"/>
</dbReference>
<keyword evidence="7 10" id="KW-0274">FAD</keyword>
<comment type="similarity">
    <text evidence="10">In the C-terminal section; belongs to the DAO family.</text>
</comment>
<dbReference type="EC" id="2.1.1.61" evidence="10"/>
<dbReference type="GO" id="GO:0032259">
    <property type="term" value="P:methylation"/>
    <property type="evidence" value="ECO:0007669"/>
    <property type="project" value="UniProtKB-KW"/>
</dbReference>